<accession>A0AA39XFK2</accession>
<protein>
    <submittedName>
        <fullName evidence="2">Uncharacterized protein</fullName>
    </submittedName>
</protein>
<proteinExistence type="predicted"/>
<evidence type="ECO:0000313" key="2">
    <source>
        <dbReference type="EMBL" id="KAK0633061.1"/>
    </source>
</evidence>
<feature type="region of interest" description="Disordered" evidence="1">
    <location>
        <begin position="1"/>
        <end position="24"/>
    </location>
</feature>
<gene>
    <name evidence="2" type="ORF">B0T14DRAFT_505763</name>
</gene>
<organism evidence="2 3">
    <name type="scientific">Immersiella caudata</name>
    <dbReference type="NCBI Taxonomy" id="314043"/>
    <lineage>
        <taxon>Eukaryota</taxon>
        <taxon>Fungi</taxon>
        <taxon>Dikarya</taxon>
        <taxon>Ascomycota</taxon>
        <taxon>Pezizomycotina</taxon>
        <taxon>Sordariomycetes</taxon>
        <taxon>Sordariomycetidae</taxon>
        <taxon>Sordariales</taxon>
        <taxon>Lasiosphaeriaceae</taxon>
        <taxon>Immersiella</taxon>
    </lineage>
</organism>
<comment type="caution">
    <text evidence="2">The sequence shown here is derived from an EMBL/GenBank/DDBJ whole genome shotgun (WGS) entry which is preliminary data.</text>
</comment>
<dbReference type="EMBL" id="JAULSU010000001">
    <property type="protein sequence ID" value="KAK0633061.1"/>
    <property type="molecule type" value="Genomic_DNA"/>
</dbReference>
<sequence>MASPQNQQLGKRLLRGPLRKPQPQMIATSYTQPRPLKSEISVGNGYPPIFREISLATVSQPFVNPIDALSSLNTSSRTP</sequence>
<reference evidence="2" key="1">
    <citation type="submission" date="2023-06" db="EMBL/GenBank/DDBJ databases">
        <title>Genome-scale phylogeny and comparative genomics of the fungal order Sordariales.</title>
        <authorList>
            <consortium name="Lawrence Berkeley National Laboratory"/>
            <person name="Hensen N."/>
            <person name="Bonometti L."/>
            <person name="Westerberg I."/>
            <person name="Brannstrom I.O."/>
            <person name="Guillou S."/>
            <person name="Cros-Aarteil S."/>
            <person name="Calhoun S."/>
            <person name="Haridas S."/>
            <person name="Kuo A."/>
            <person name="Mondo S."/>
            <person name="Pangilinan J."/>
            <person name="Riley R."/>
            <person name="Labutti K."/>
            <person name="Andreopoulos B."/>
            <person name="Lipzen A."/>
            <person name="Chen C."/>
            <person name="Yanf M."/>
            <person name="Daum C."/>
            <person name="Ng V."/>
            <person name="Clum A."/>
            <person name="Steindorff A."/>
            <person name="Ohm R."/>
            <person name="Martin F."/>
            <person name="Silar P."/>
            <person name="Natvig D."/>
            <person name="Lalanne C."/>
            <person name="Gautier V."/>
            <person name="Ament-Velasquez S.L."/>
            <person name="Kruys A."/>
            <person name="Hutchinson M.I."/>
            <person name="Powell A.J."/>
            <person name="Barry K."/>
            <person name="Miller A.N."/>
            <person name="Grigoriev I.V."/>
            <person name="Debuchy R."/>
            <person name="Gladieux P."/>
            <person name="Thoren M.H."/>
            <person name="Johannesson H."/>
        </authorList>
    </citation>
    <scope>NUCLEOTIDE SEQUENCE</scope>
    <source>
        <strain evidence="2">CBS 606.72</strain>
    </source>
</reference>
<evidence type="ECO:0000313" key="3">
    <source>
        <dbReference type="Proteomes" id="UP001175000"/>
    </source>
</evidence>
<dbReference type="Proteomes" id="UP001175000">
    <property type="component" value="Unassembled WGS sequence"/>
</dbReference>
<name>A0AA39XFK2_9PEZI</name>
<dbReference type="AlphaFoldDB" id="A0AA39XFK2"/>
<evidence type="ECO:0000256" key="1">
    <source>
        <dbReference type="SAM" id="MobiDB-lite"/>
    </source>
</evidence>
<keyword evidence="3" id="KW-1185">Reference proteome</keyword>